<protein>
    <submittedName>
        <fullName evidence="1">Uncharacterized protein</fullName>
    </submittedName>
</protein>
<accession>A0A2P2JPD7</accession>
<name>A0A2P2JPD7_RHIMU</name>
<sequence length="26" mass="3179">MTIRIKVVKNDLFVVMFYFMCQLLLL</sequence>
<dbReference type="AlphaFoldDB" id="A0A2P2JPD7"/>
<proteinExistence type="predicted"/>
<dbReference type="EMBL" id="GGEC01014852">
    <property type="protein sequence ID" value="MBW95335.1"/>
    <property type="molecule type" value="Transcribed_RNA"/>
</dbReference>
<organism evidence="1">
    <name type="scientific">Rhizophora mucronata</name>
    <name type="common">Asiatic mangrove</name>
    <dbReference type="NCBI Taxonomy" id="61149"/>
    <lineage>
        <taxon>Eukaryota</taxon>
        <taxon>Viridiplantae</taxon>
        <taxon>Streptophyta</taxon>
        <taxon>Embryophyta</taxon>
        <taxon>Tracheophyta</taxon>
        <taxon>Spermatophyta</taxon>
        <taxon>Magnoliopsida</taxon>
        <taxon>eudicotyledons</taxon>
        <taxon>Gunneridae</taxon>
        <taxon>Pentapetalae</taxon>
        <taxon>rosids</taxon>
        <taxon>fabids</taxon>
        <taxon>Malpighiales</taxon>
        <taxon>Rhizophoraceae</taxon>
        <taxon>Rhizophora</taxon>
    </lineage>
</organism>
<evidence type="ECO:0000313" key="1">
    <source>
        <dbReference type="EMBL" id="MBW95335.1"/>
    </source>
</evidence>
<reference evidence="1" key="1">
    <citation type="submission" date="2018-02" db="EMBL/GenBank/DDBJ databases">
        <title>Rhizophora mucronata_Transcriptome.</title>
        <authorList>
            <person name="Meera S.P."/>
            <person name="Sreeshan A."/>
            <person name="Augustine A."/>
        </authorList>
    </citation>
    <scope>NUCLEOTIDE SEQUENCE</scope>
    <source>
        <tissue evidence="1">Leaf</tissue>
    </source>
</reference>